<reference evidence="8" key="1">
    <citation type="journal article" date="2019" name="Int. J. Syst. Evol. Microbiol.">
        <title>The Global Catalogue of Microorganisms (GCM) 10K type strain sequencing project: providing services to taxonomists for standard genome sequencing and annotation.</title>
        <authorList>
            <consortium name="The Broad Institute Genomics Platform"/>
            <consortium name="The Broad Institute Genome Sequencing Center for Infectious Disease"/>
            <person name="Wu L."/>
            <person name="Ma J."/>
        </authorList>
    </citation>
    <scope>NUCLEOTIDE SEQUENCE [LARGE SCALE GENOMIC DNA]</scope>
    <source>
        <strain evidence="8">NBRC 103632</strain>
    </source>
</reference>
<dbReference type="Pfam" id="PF02668">
    <property type="entry name" value="TauD"/>
    <property type="match status" value="1"/>
</dbReference>
<comment type="caution">
    <text evidence="7">The sequence shown here is derived from an EMBL/GenBank/DDBJ whole genome shotgun (WGS) entry which is preliminary data.</text>
</comment>
<dbReference type="Gene3D" id="3.60.130.10">
    <property type="entry name" value="Clavaminate synthase-like"/>
    <property type="match status" value="1"/>
</dbReference>
<evidence type="ECO:0000259" key="6">
    <source>
        <dbReference type="Pfam" id="PF02668"/>
    </source>
</evidence>
<dbReference type="GO" id="GO:0051213">
    <property type="term" value="F:dioxygenase activity"/>
    <property type="evidence" value="ECO:0007669"/>
    <property type="project" value="UniProtKB-KW"/>
</dbReference>
<proteinExistence type="inferred from homology"/>
<protein>
    <submittedName>
        <fullName evidence="7">TauD/TfdA dioxygenase family protein</fullName>
    </submittedName>
</protein>
<dbReference type="PANTHER" id="PTHR43779:SF3">
    <property type="entry name" value="(3R)-3-[(CARBOXYMETHYL)AMINO]FATTY ACID OXYGENASE_DECARBOXYLASE"/>
    <property type="match status" value="1"/>
</dbReference>
<evidence type="ECO:0000313" key="8">
    <source>
        <dbReference type="Proteomes" id="UP001595957"/>
    </source>
</evidence>
<evidence type="ECO:0000256" key="4">
    <source>
        <dbReference type="ARBA" id="ARBA00023002"/>
    </source>
</evidence>
<gene>
    <name evidence="7" type="ORF">ACFO3E_09650</name>
</gene>
<evidence type="ECO:0000256" key="5">
    <source>
        <dbReference type="ARBA" id="ARBA00023004"/>
    </source>
</evidence>
<accession>A0ABV9EYC3</accession>
<dbReference type="SUPFAM" id="SSF51197">
    <property type="entry name" value="Clavaminate synthase-like"/>
    <property type="match status" value="1"/>
</dbReference>
<evidence type="ECO:0000256" key="1">
    <source>
        <dbReference type="ARBA" id="ARBA00005896"/>
    </source>
</evidence>
<evidence type="ECO:0000256" key="3">
    <source>
        <dbReference type="ARBA" id="ARBA00022964"/>
    </source>
</evidence>
<dbReference type="InterPro" id="IPR051178">
    <property type="entry name" value="TfdA_dioxygenase"/>
</dbReference>
<dbReference type="InterPro" id="IPR003819">
    <property type="entry name" value="TauD/TfdA-like"/>
</dbReference>
<dbReference type="EMBL" id="JBHSFZ010000016">
    <property type="protein sequence ID" value="MFC4594453.1"/>
    <property type="molecule type" value="Genomic_DNA"/>
</dbReference>
<organism evidence="7 8">
    <name type="scientific">Sphingobium tyrosinilyticum</name>
    <dbReference type="NCBI Taxonomy" id="2715436"/>
    <lineage>
        <taxon>Bacteria</taxon>
        <taxon>Pseudomonadati</taxon>
        <taxon>Pseudomonadota</taxon>
        <taxon>Alphaproteobacteria</taxon>
        <taxon>Sphingomonadales</taxon>
        <taxon>Sphingomonadaceae</taxon>
        <taxon>Sphingobium</taxon>
    </lineage>
</organism>
<dbReference type="RefSeq" id="WP_066530047.1">
    <property type="nucleotide sequence ID" value="NZ_JBHSFZ010000016.1"/>
</dbReference>
<dbReference type="PANTHER" id="PTHR43779">
    <property type="entry name" value="DIOXYGENASE RV0097-RELATED"/>
    <property type="match status" value="1"/>
</dbReference>
<evidence type="ECO:0000313" key="7">
    <source>
        <dbReference type="EMBL" id="MFC4594453.1"/>
    </source>
</evidence>
<dbReference type="Proteomes" id="UP001595957">
    <property type="component" value="Unassembled WGS sequence"/>
</dbReference>
<comment type="similarity">
    <text evidence="1">Belongs to the TfdA dioxygenase family.</text>
</comment>
<keyword evidence="5" id="KW-0408">Iron</keyword>
<sequence>MIETRKLGAIGLEVIGVDASKTIDEDTARQLVSLWQEEGVLLFRRVGIDPELLLNLSRCFGELDPHPIPDLRVPEHPELILLTNKGGPRGPVYAFDGVPTYGRIPWHTDLAFQEVPNAGALLNMVEKATIGGRTAWLDTAAAYDALDESLQRRIEGLEVRFEFCTDLSRVRFGKENGTRVSEMKMNFPDYPPQARPLVWRHPQTGRTIMNICPLNLQGIVGMDQGDSDELLQTLIDKLCQPQFIYEHDWEEGDTVLWDNYRIMHRAEGHPLDVIRVVHRTTLRGSAKVGRAISPHAALVA</sequence>
<feature type="domain" description="TauD/TfdA-like" evidence="6">
    <location>
        <begin position="4"/>
        <end position="280"/>
    </location>
</feature>
<keyword evidence="8" id="KW-1185">Reference proteome</keyword>
<evidence type="ECO:0000256" key="2">
    <source>
        <dbReference type="ARBA" id="ARBA00022723"/>
    </source>
</evidence>
<keyword evidence="2" id="KW-0479">Metal-binding</keyword>
<keyword evidence="3 7" id="KW-0223">Dioxygenase</keyword>
<keyword evidence="4" id="KW-0560">Oxidoreductase</keyword>
<dbReference type="InterPro" id="IPR042098">
    <property type="entry name" value="TauD-like_sf"/>
</dbReference>
<name>A0ABV9EYC3_9SPHN</name>